<sequence>MPSPLKERPAGRLGRLLAALRPARAGPLPVQTGFPTSLADLVVKNHGRLKKPSASASRRKKRGGPEAPPSPSPSPSPSPPPQPSSPPPPPPSPPPAAAVSVSPPTQPRPRPELPPVETVLRRQPKGRVFGLGLGFVSLVGVVSLALLVIWSKKVVAAVTVASFSLFLLESVRSSALSRRPRRPAANNKLDLDGRGYVSPIREVEPARASFSDSSRRSEFSILTIEERSEVGDDSIVAIEERIAAGGDDSSNAKVKTKKRSWRKLIPRKLQKGMKGKEAEDSSGSFRSSEGNRGDATATDSSDSRRGMRTKAADAFVARSMDSSPSFRGNGGDTDADADSNATRVEIDAPADVLAGDGDAVGGTRSSVALLVVAVVLVGLVAGKLPAVVFTVLCGVFISSVQRLPAGGDGNGDRSFTWWFRIKPKDVN</sequence>
<dbReference type="AlphaFoldDB" id="A0A0E0G720"/>
<keyword evidence="2" id="KW-0472">Membrane</keyword>
<accession>A0A0E0G720</accession>
<feature type="region of interest" description="Disordered" evidence="1">
    <location>
        <begin position="247"/>
        <end position="310"/>
    </location>
</feature>
<proteinExistence type="predicted"/>
<dbReference type="EnsemblPlants" id="ONIVA02G19350.1">
    <property type="protein sequence ID" value="ONIVA02G19350.1"/>
    <property type="gene ID" value="ONIVA02G19350"/>
</dbReference>
<feature type="compositionally biased region" description="Polar residues" evidence="1">
    <location>
        <begin position="281"/>
        <end position="290"/>
    </location>
</feature>
<dbReference type="Proteomes" id="UP000006591">
    <property type="component" value="Chromosome 2"/>
</dbReference>
<evidence type="ECO:0000256" key="1">
    <source>
        <dbReference type="SAM" id="MobiDB-lite"/>
    </source>
</evidence>
<feature type="compositionally biased region" description="Pro residues" evidence="1">
    <location>
        <begin position="104"/>
        <end position="114"/>
    </location>
</feature>
<feature type="compositionally biased region" description="Pro residues" evidence="1">
    <location>
        <begin position="66"/>
        <end position="96"/>
    </location>
</feature>
<dbReference type="Gramene" id="ONIVA02G19350.1">
    <property type="protein sequence ID" value="ONIVA02G19350.1"/>
    <property type="gene ID" value="ONIVA02G19350"/>
</dbReference>
<protein>
    <submittedName>
        <fullName evidence="3">Uncharacterized protein</fullName>
    </submittedName>
</protein>
<reference evidence="3" key="1">
    <citation type="submission" date="2015-04" db="UniProtKB">
        <authorList>
            <consortium name="EnsemblPlants"/>
        </authorList>
    </citation>
    <scope>IDENTIFICATION</scope>
    <source>
        <strain evidence="3">SL10</strain>
    </source>
</reference>
<dbReference type="PANTHER" id="PTHR36381">
    <property type="entry name" value="ETHYLENE-REGULATED TRANSCRIPT 2 (ERT2)"/>
    <property type="match status" value="1"/>
</dbReference>
<keyword evidence="2" id="KW-1133">Transmembrane helix</keyword>
<evidence type="ECO:0000256" key="2">
    <source>
        <dbReference type="SAM" id="Phobius"/>
    </source>
</evidence>
<feature type="transmembrane region" description="Helical" evidence="2">
    <location>
        <begin position="128"/>
        <end position="148"/>
    </location>
</feature>
<keyword evidence="4" id="KW-1185">Reference proteome</keyword>
<feature type="transmembrane region" description="Helical" evidence="2">
    <location>
        <begin position="367"/>
        <end position="397"/>
    </location>
</feature>
<evidence type="ECO:0000313" key="4">
    <source>
        <dbReference type="Proteomes" id="UP000006591"/>
    </source>
</evidence>
<name>A0A0E0G720_ORYNI</name>
<keyword evidence="2" id="KW-0812">Transmembrane</keyword>
<feature type="compositionally biased region" description="Basic residues" evidence="1">
    <location>
        <begin position="254"/>
        <end position="273"/>
    </location>
</feature>
<evidence type="ECO:0000313" key="3">
    <source>
        <dbReference type="EnsemblPlants" id="ONIVA02G19350.1"/>
    </source>
</evidence>
<dbReference type="OMA" id="FTWWFRI"/>
<feature type="transmembrane region" description="Helical" evidence="2">
    <location>
        <begin position="154"/>
        <end position="171"/>
    </location>
</feature>
<dbReference type="STRING" id="4536.A0A0E0G720"/>
<reference evidence="3" key="2">
    <citation type="submission" date="2018-04" db="EMBL/GenBank/DDBJ databases">
        <title>OnivRS2 (Oryza nivara Reference Sequence Version 2).</title>
        <authorList>
            <person name="Zhang J."/>
            <person name="Kudrna D."/>
            <person name="Lee S."/>
            <person name="Talag J."/>
            <person name="Rajasekar S."/>
            <person name="Welchert J."/>
            <person name="Hsing Y.-I."/>
            <person name="Wing R.A."/>
        </authorList>
    </citation>
    <scope>NUCLEOTIDE SEQUENCE [LARGE SCALE GENOMIC DNA]</scope>
    <source>
        <strain evidence="3">SL10</strain>
    </source>
</reference>
<feature type="compositionally biased region" description="Basic residues" evidence="1">
    <location>
        <begin position="45"/>
        <end position="62"/>
    </location>
</feature>
<dbReference type="HOGENOM" id="CLU_042618_1_1_1"/>
<dbReference type="eggNOG" id="ENOG502S5YB">
    <property type="taxonomic scope" value="Eukaryota"/>
</dbReference>
<dbReference type="PANTHER" id="PTHR36381:SF1">
    <property type="entry name" value="ETHYLENE-REGULATED TRANSCRIPT 2 (ERT2)"/>
    <property type="match status" value="1"/>
</dbReference>
<organism evidence="3">
    <name type="scientific">Oryza nivara</name>
    <name type="common">Indian wild rice</name>
    <name type="synonym">Oryza sativa f. spontanea</name>
    <dbReference type="NCBI Taxonomy" id="4536"/>
    <lineage>
        <taxon>Eukaryota</taxon>
        <taxon>Viridiplantae</taxon>
        <taxon>Streptophyta</taxon>
        <taxon>Embryophyta</taxon>
        <taxon>Tracheophyta</taxon>
        <taxon>Spermatophyta</taxon>
        <taxon>Magnoliopsida</taxon>
        <taxon>Liliopsida</taxon>
        <taxon>Poales</taxon>
        <taxon>Poaceae</taxon>
        <taxon>BOP clade</taxon>
        <taxon>Oryzoideae</taxon>
        <taxon>Oryzeae</taxon>
        <taxon>Oryzinae</taxon>
        <taxon>Oryza</taxon>
    </lineage>
</organism>
<feature type="region of interest" description="Disordered" evidence="1">
    <location>
        <begin position="44"/>
        <end position="119"/>
    </location>
</feature>